<organism evidence="4 5">
    <name type="scientific">Pseudoteredinibacter isoporae</name>
    <dbReference type="NCBI Taxonomy" id="570281"/>
    <lineage>
        <taxon>Bacteria</taxon>
        <taxon>Pseudomonadati</taxon>
        <taxon>Pseudomonadota</taxon>
        <taxon>Gammaproteobacteria</taxon>
        <taxon>Cellvibrionales</taxon>
        <taxon>Cellvibrionaceae</taxon>
        <taxon>Pseudoteredinibacter</taxon>
    </lineage>
</organism>
<dbReference type="AlphaFoldDB" id="A0A7X0JWY9"/>
<dbReference type="EMBL" id="JACHHT010000003">
    <property type="protein sequence ID" value="MBB6523223.1"/>
    <property type="molecule type" value="Genomic_DNA"/>
</dbReference>
<evidence type="ECO:0000256" key="2">
    <source>
        <dbReference type="ARBA" id="ARBA00023098"/>
    </source>
</evidence>
<dbReference type="InterPro" id="IPR000073">
    <property type="entry name" value="AB_hydrolase_1"/>
</dbReference>
<gene>
    <name evidence="4" type="ORF">HNR48_003525</name>
</gene>
<proteinExistence type="predicted"/>
<sequence length="318" mass="34641">MKSSSRLFPVRLESAESRGDLLEDVYVIKPNNSPDKSVELAITRIGAREISHIEHPPLILFHGCYQNHQMWLGENYSGLGPMLARQGLDVWLLDARGHGLSVLNESFESNTLADYARYDIPAAVAFVAEVCGRPPLWLGHAEGFGALLMSLASGALLETSLAAAVGIGDPFPSGSLRRLPLANHLADMVSFSDARNGDLGPELEPKALRHQLWREQGVFGRRGRSLNIDLWSAVGALGLPLAMQRSEDAQRGDAGLLKLLEQGKLTRLDGGSDEAEALLEQLAAVDRLEAFWQPLEQWFGQLELPLGLLPTDQIAPAC</sequence>
<dbReference type="GO" id="GO:0016042">
    <property type="term" value="P:lipid catabolic process"/>
    <property type="evidence" value="ECO:0007669"/>
    <property type="project" value="UniProtKB-KW"/>
</dbReference>
<keyword evidence="1" id="KW-0442">Lipid degradation</keyword>
<dbReference type="SUPFAM" id="SSF53474">
    <property type="entry name" value="alpha/beta-Hydrolases"/>
    <property type="match status" value="1"/>
</dbReference>
<dbReference type="InterPro" id="IPR029058">
    <property type="entry name" value="AB_hydrolase_fold"/>
</dbReference>
<evidence type="ECO:0000256" key="1">
    <source>
        <dbReference type="ARBA" id="ARBA00022963"/>
    </source>
</evidence>
<evidence type="ECO:0000313" key="4">
    <source>
        <dbReference type="EMBL" id="MBB6523223.1"/>
    </source>
</evidence>
<name>A0A7X0JWY9_9GAMM</name>
<dbReference type="InParanoid" id="A0A7X0JWY9"/>
<reference evidence="4 5" key="1">
    <citation type="submission" date="2020-08" db="EMBL/GenBank/DDBJ databases">
        <title>Genomic Encyclopedia of Type Strains, Phase IV (KMG-IV): sequencing the most valuable type-strain genomes for metagenomic binning, comparative biology and taxonomic classification.</title>
        <authorList>
            <person name="Goeker M."/>
        </authorList>
    </citation>
    <scope>NUCLEOTIDE SEQUENCE [LARGE SCALE GENOMIC DNA]</scope>
    <source>
        <strain evidence="4 5">DSM 22368</strain>
    </source>
</reference>
<protein>
    <submittedName>
        <fullName evidence="4">Pimeloyl-ACP methyl ester carboxylesterase</fullName>
    </submittedName>
</protein>
<feature type="domain" description="AB hydrolase-1" evidence="3">
    <location>
        <begin position="56"/>
        <end position="101"/>
    </location>
</feature>
<evidence type="ECO:0000313" key="5">
    <source>
        <dbReference type="Proteomes" id="UP000528457"/>
    </source>
</evidence>
<dbReference type="RefSeq" id="WP_166843678.1">
    <property type="nucleotide sequence ID" value="NZ_JAAONY010000003.1"/>
</dbReference>
<dbReference type="Pfam" id="PF00561">
    <property type="entry name" value="Abhydrolase_1"/>
    <property type="match status" value="1"/>
</dbReference>
<dbReference type="Gene3D" id="3.40.50.1820">
    <property type="entry name" value="alpha/beta hydrolase"/>
    <property type="match status" value="1"/>
</dbReference>
<dbReference type="PANTHER" id="PTHR11005">
    <property type="entry name" value="LYSOSOMAL ACID LIPASE-RELATED"/>
    <property type="match status" value="1"/>
</dbReference>
<accession>A0A7X0JWY9</accession>
<evidence type="ECO:0000259" key="3">
    <source>
        <dbReference type="Pfam" id="PF00561"/>
    </source>
</evidence>
<keyword evidence="2" id="KW-0443">Lipid metabolism</keyword>
<dbReference type="Proteomes" id="UP000528457">
    <property type="component" value="Unassembled WGS sequence"/>
</dbReference>
<keyword evidence="5" id="KW-1185">Reference proteome</keyword>
<comment type="caution">
    <text evidence="4">The sequence shown here is derived from an EMBL/GenBank/DDBJ whole genome shotgun (WGS) entry which is preliminary data.</text>
</comment>